<evidence type="ECO:0000256" key="1">
    <source>
        <dbReference type="SAM" id="Coils"/>
    </source>
</evidence>
<evidence type="ECO:0000259" key="3">
    <source>
        <dbReference type="Pfam" id="PF00024"/>
    </source>
</evidence>
<evidence type="ECO:0000313" key="4">
    <source>
        <dbReference type="EMBL" id="KAE8149907.1"/>
    </source>
</evidence>
<dbReference type="Proteomes" id="UP000325780">
    <property type="component" value="Unassembled WGS sequence"/>
</dbReference>
<gene>
    <name evidence="4" type="ORF">BDV25DRAFT_140356</name>
</gene>
<feature type="signal peptide" evidence="2">
    <location>
        <begin position="1"/>
        <end position="22"/>
    </location>
</feature>
<sequence length="182" mass="19439">MRIFTLGASLAYLLCFGAPVAANYQTDYDRLCLKGNPVTVGSTTYTVSCDKTLGGSSPPVQKLGHTTDPSPEECAQVCENDRSACSAVIWATNACYISSDSGTSLYNAPGVVVLTPPPGKTPVEVLQEDLRTCENARDDYKKQLEDEINKHKPAPPPDPNAPLDLRFGGCLPANDEGLLGIY</sequence>
<dbReference type="InterPro" id="IPR003609">
    <property type="entry name" value="Pan_app"/>
</dbReference>
<feature type="coiled-coil region" evidence="1">
    <location>
        <begin position="123"/>
        <end position="150"/>
    </location>
</feature>
<dbReference type="Pfam" id="PF00024">
    <property type="entry name" value="PAN_1"/>
    <property type="match status" value="1"/>
</dbReference>
<keyword evidence="5" id="KW-1185">Reference proteome</keyword>
<reference evidence="4 5" key="1">
    <citation type="submission" date="2019-04" db="EMBL/GenBank/DDBJ databases">
        <title>Friends and foes A comparative genomics study of 23 Aspergillus species from section Flavi.</title>
        <authorList>
            <consortium name="DOE Joint Genome Institute"/>
            <person name="Kjaerbolling I."/>
            <person name="Vesth T."/>
            <person name="Frisvad J.C."/>
            <person name="Nybo J.L."/>
            <person name="Theobald S."/>
            <person name="Kildgaard S."/>
            <person name="Isbrandt T."/>
            <person name="Kuo A."/>
            <person name="Sato A."/>
            <person name="Lyhne E.K."/>
            <person name="Kogle M.E."/>
            <person name="Wiebenga A."/>
            <person name="Kun R.S."/>
            <person name="Lubbers R.J."/>
            <person name="Makela M.R."/>
            <person name="Barry K."/>
            <person name="Chovatia M."/>
            <person name="Clum A."/>
            <person name="Daum C."/>
            <person name="Haridas S."/>
            <person name="He G."/>
            <person name="LaButti K."/>
            <person name="Lipzen A."/>
            <person name="Mondo S."/>
            <person name="Riley R."/>
            <person name="Salamov A."/>
            <person name="Simmons B.A."/>
            <person name="Magnuson J.K."/>
            <person name="Henrissat B."/>
            <person name="Mortensen U.H."/>
            <person name="Larsen T.O."/>
            <person name="Devries R.P."/>
            <person name="Grigoriev I.V."/>
            <person name="Machida M."/>
            <person name="Baker S.E."/>
            <person name="Andersen M.R."/>
        </authorList>
    </citation>
    <scope>NUCLEOTIDE SEQUENCE [LARGE SCALE GENOMIC DNA]</scope>
    <source>
        <strain evidence="4 5">IBT 18842</strain>
    </source>
</reference>
<dbReference type="EMBL" id="ML742109">
    <property type="protein sequence ID" value="KAE8149907.1"/>
    <property type="molecule type" value="Genomic_DNA"/>
</dbReference>
<organism evidence="4 5">
    <name type="scientific">Aspergillus avenaceus</name>
    <dbReference type="NCBI Taxonomy" id="36643"/>
    <lineage>
        <taxon>Eukaryota</taxon>
        <taxon>Fungi</taxon>
        <taxon>Dikarya</taxon>
        <taxon>Ascomycota</taxon>
        <taxon>Pezizomycotina</taxon>
        <taxon>Eurotiomycetes</taxon>
        <taxon>Eurotiomycetidae</taxon>
        <taxon>Eurotiales</taxon>
        <taxon>Aspergillaceae</taxon>
        <taxon>Aspergillus</taxon>
        <taxon>Aspergillus subgen. Circumdati</taxon>
    </lineage>
</organism>
<name>A0A5N6TUD5_ASPAV</name>
<evidence type="ECO:0000256" key="2">
    <source>
        <dbReference type="SAM" id="SignalP"/>
    </source>
</evidence>
<feature type="chain" id="PRO_5024821253" description="Apple domain-containing protein" evidence="2">
    <location>
        <begin position="23"/>
        <end position="182"/>
    </location>
</feature>
<keyword evidence="1" id="KW-0175">Coiled coil</keyword>
<accession>A0A5N6TUD5</accession>
<dbReference type="AlphaFoldDB" id="A0A5N6TUD5"/>
<feature type="domain" description="Apple" evidence="3">
    <location>
        <begin position="69"/>
        <end position="104"/>
    </location>
</feature>
<proteinExistence type="predicted"/>
<keyword evidence="2" id="KW-0732">Signal</keyword>
<evidence type="ECO:0000313" key="5">
    <source>
        <dbReference type="Proteomes" id="UP000325780"/>
    </source>
</evidence>
<protein>
    <recommendedName>
        <fullName evidence="3">Apple domain-containing protein</fullName>
    </recommendedName>
</protein>